<reference evidence="5 6" key="2">
    <citation type="journal article" date="2011" name="Stand. Genomic Sci.">
        <title>Complete genome sequence of Leadbetterella byssophila type strain (4M15).</title>
        <authorList>
            <person name="Abt B."/>
            <person name="Teshima H."/>
            <person name="Lucas S."/>
            <person name="Lapidus A."/>
            <person name="Del Rio T.G."/>
            <person name="Nolan M."/>
            <person name="Tice H."/>
            <person name="Cheng J.F."/>
            <person name="Pitluck S."/>
            <person name="Liolios K."/>
            <person name="Pagani I."/>
            <person name="Ivanova N."/>
            <person name="Mavromatis K."/>
            <person name="Pati A."/>
            <person name="Tapia R."/>
            <person name="Han C."/>
            <person name="Goodwin L."/>
            <person name="Chen A."/>
            <person name="Palaniappan K."/>
            <person name="Land M."/>
            <person name="Hauser L."/>
            <person name="Chang Y.J."/>
            <person name="Jeffries C.D."/>
            <person name="Rohde M."/>
            <person name="Goker M."/>
            <person name="Tindall B.J."/>
            <person name="Detter J.C."/>
            <person name="Woyke T."/>
            <person name="Bristow J."/>
            <person name="Eisen J.A."/>
            <person name="Markowitz V."/>
            <person name="Hugenholtz P."/>
            <person name="Klenk H.P."/>
            <person name="Kyrpides N.C."/>
        </authorList>
    </citation>
    <scope>NUCLEOTIDE SEQUENCE [LARGE SCALE GENOMIC DNA]</scope>
    <source>
        <strain evidence="6">DSM 17132 / JCM 16389 / KACC 11308 / NBRC 106382 / 4M15</strain>
    </source>
</reference>
<evidence type="ECO:0000313" key="6">
    <source>
        <dbReference type="Proteomes" id="UP000007435"/>
    </source>
</evidence>
<feature type="signal peptide" evidence="1">
    <location>
        <begin position="1"/>
        <end position="18"/>
    </location>
</feature>
<dbReference type="InterPro" id="IPR049053">
    <property type="entry name" value="AFCA-like_C"/>
</dbReference>
<feature type="domain" description="Glycosyl hydrolase family 95 catalytic" evidence="4">
    <location>
        <begin position="287"/>
        <end position="698"/>
    </location>
</feature>
<dbReference type="HOGENOM" id="CLU_004617_2_2_10"/>
<reference key="1">
    <citation type="submission" date="2010-11" db="EMBL/GenBank/DDBJ databases">
        <title>The complete genome of Leadbetterella byssophila DSM 17132.</title>
        <authorList>
            <consortium name="US DOE Joint Genome Institute (JGI-PGF)"/>
            <person name="Lucas S."/>
            <person name="Copeland A."/>
            <person name="Lapidus A."/>
            <person name="Glavina del Rio T."/>
            <person name="Dalin E."/>
            <person name="Tice H."/>
            <person name="Bruce D."/>
            <person name="Goodwin L."/>
            <person name="Pitluck S."/>
            <person name="Kyrpides N."/>
            <person name="Mavromatis K."/>
            <person name="Ivanova N."/>
            <person name="Teshima H."/>
            <person name="Brettin T."/>
            <person name="Detter J.C."/>
            <person name="Han C."/>
            <person name="Tapia R."/>
            <person name="Land M."/>
            <person name="Hauser L."/>
            <person name="Markowitz V."/>
            <person name="Cheng J.-F."/>
            <person name="Hugenholtz P."/>
            <person name="Woyke T."/>
            <person name="Wu D."/>
            <person name="Tindall B."/>
            <person name="Pomrenke H.G."/>
            <person name="Brambilla E."/>
            <person name="Klenk H.-P."/>
            <person name="Eisen J.A."/>
        </authorList>
    </citation>
    <scope>NUCLEOTIDE SEQUENCE [LARGE SCALE GENOMIC DNA]</scope>
    <source>
        <strain>DSM 17132</strain>
    </source>
</reference>
<dbReference type="PANTHER" id="PTHR31084">
    <property type="entry name" value="ALPHA-L-FUCOSIDASE 2"/>
    <property type="match status" value="1"/>
</dbReference>
<dbReference type="EC" id="3.2.1.51" evidence="5"/>
<feature type="domain" description="Alpha fucosidase A-like C-terminal" evidence="3">
    <location>
        <begin position="700"/>
        <end position="791"/>
    </location>
</feature>
<dbReference type="Gene3D" id="1.50.10.10">
    <property type="match status" value="1"/>
</dbReference>
<dbReference type="eggNOG" id="COG1554">
    <property type="taxonomic scope" value="Bacteria"/>
</dbReference>
<protein>
    <submittedName>
        <fullName evidence="5">Alpha-L-fucosidase</fullName>
        <ecNumber evidence="5">3.2.1.51</ecNumber>
    </submittedName>
</protein>
<dbReference type="Pfam" id="PF21307">
    <property type="entry name" value="Glyco_hydro_95_C"/>
    <property type="match status" value="1"/>
</dbReference>
<dbReference type="InterPro" id="IPR016518">
    <property type="entry name" value="Alpha-L-fucosidase"/>
</dbReference>
<dbReference type="GO" id="GO:0005975">
    <property type="term" value="P:carbohydrate metabolic process"/>
    <property type="evidence" value="ECO:0007669"/>
    <property type="project" value="InterPro"/>
</dbReference>
<dbReference type="InterPro" id="IPR012341">
    <property type="entry name" value="6hp_glycosidase-like_sf"/>
</dbReference>
<keyword evidence="5" id="KW-0326">Glycosidase</keyword>
<dbReference type="InterPro" id="IPR054363">
    <property type="entry name" value="GH95_cat"/>
</dbReference>
<dbReference type="PANTHER" id="PTHR31084:SF0">
    <property type="entry name" value="ALPHA-L-FUCOSIDASE 2"/>
    <property type="match status" value="1"/>
</dbReference>
<evidence type="ECO:0000256" key="1">
    <source>
        <dbReference type="SAM" id="SignalP"/>
    </source>
</evidence>
<dbReference type="STRING" id="649349.Lbys_3241"/>
<evidence type="ECO:0000259" key="4">
    <source>
        <dbReference type="Pfam" id="PF22124"/>
    </source>
</evidence>
<dbReference type="EMBL" id="CP002305">
    <property type="protein sequence ID" value="ADQ18902.1"/>
    <property type="molecule type" value="Genomic_DNA"/>
</dbReference>
<gene>
    <name evidence="5" type="ordered locus">Lbys_3241</name>
</gene>
<dbReference type="PIRSF" id="PIRSF007663">
    <property type="entry name" value="UCP007663"/>
    <property type="match status" value="1"/>
</dbReference>
<dbReference type="InterPro" id="IPR008928">
    <property type="entry name" value="6-hairpin_glycosidase_sf"/>
</dbReference>
<dbReference type="SUPFAM" id="SSF48208">
    <property type="entry name" value="Six-hairpin glycosidases"/>
    <property type="match status" value="1"/>
</dbReference>
<dbReference type="Pfam" id="PF22124">
    <property type="entry name" value="Glyco_hydro_95_cat"/>
    <property type="match status" value="1"/>
</dbReference>
<evidence type="ECO:0000313" key="5">
    <source>
        <dbReference type="EMBL" id="ADQ18902.1"/>
    </source>
</evidence>
<dbReference type="KEGG" id="lby:Lbys_3241"/>
<evidence type="ECO:0000259" key="2">
    <source>
        <dbReference type="Pfam" id="PF14498"/>
    </source>
</evidence>
<evidence type="ECO:0000259" key="3">
    <source>
        <dbReference type="Pfam" id="PF21307"/>
    </source>
</evidence>
<keyword evidence="5" id="KW-0378">Hydrolase</keyword>
<name>E4RVZ2_LEAB4</name>
<organism evidence="5 6">
    <name type="scientific">Leadbetterella byssophila (strain DSM 17132 / JCM 16389 / KACC 11308 / NBRC 106382 / 4M15)</name>
    <dbReference type="NCBI Taxonomy" id="649349"/>
    <lineage>
        <taxon>Bacteria</taxon>
        <taxon>Pseudomonadati</taxon>
        <taxon>Bacteroidota</taxon>
        <taxon>Cytophagia</taxon>
        <taxon>Cytophagales</taxon>
        <taxon>Leadbetterellaceae</taxon>
        <taxon>Leadbetterella</taxon>
    </lineage>
</organism>
<dbReference type="GO" id="GO:0004560">
    <property type="term" value="F:alpha-L-fucosidase activity"/>
    <property type="evidence" value="ECO:0007669"/>
    <property type="project" value="UniProtKB-EC"/>
</dbReference>
<dbReference type="AlphaFoldDB" id="E4RVZ2"/>
<dbReference type="Pfam" id="PF14498">
    <property type="entry name" value="Glyco_hyd_65N_2"/>
    <property type="match status" value="1"/>
</dbReference>
<dbReference type="OrthoDB" id="9802600at2"/>
<dbReference type="Proteomes" id="UP000007435">
    <property type="component" value="Chromosome"/>
</dbReference>
<sequence>MRKLILFLFVCISASAQKSDNSLLFYAPARHFTESLPLGNGRLGAMVFGQTAKERIALNEISLWSGGPQDADREEAYKSLKPIQQLLLEGKNKEAQTLLEKEFIAKGRGSGFGRGAKDPYGSYQTLGDLFLEWKDGEVSNYKRWLDLDNALATTQFTRNGIQITEEVFTDFKNDLIWVRLRSSKAKGLYLKVGLSREENAQVQADSKEIKLWGQLPAGSEPGMKFAAILQEAHVDGKVEVEGNTWNIVGASEVILQISAATNYHEGKLIEEDVTQKARKYFQKGLTYSAAFKSSLEKFQSYFHRSELQLKGQDKLAHLSTPDRLKRLAEGKSDLDLYALYYHYGRYLLICSSRPGLLPANLQGLWAVEYQAPWNGDYHLNINVQMNYWPAELTGLGELAEPLHRFTANLVKNGEKTAKAYYQAEGWVAHVISNPWFFTSPGEGADWGSTLTGGAWLCEHIWEHYRFTKDIEFLRKYYPVLKGSAQFLSSILIEEPKNGWLVTAPSNSPEHAYVLPDGTKVNTAMGPTMDMQICRELFNAVIQSAEILGVDKEFRDELSAKVRNLAPNRVGKNGDLNEWLEDYEDEEVHHRHVSHLYGLHPYDEINVYDTPELAEAARKTLEIRGDAGTGWSMAWKINFWARLRDGDHSLSLLNQLLKPAFEEKIVMSGGGSYPNLFCAHPPFQIDGNFGGTAGIAEMLLQSGDHFLVLLPALPKAWKVGKVTGLQARGGFKVDIEWKNGQISTANIKSQVGSRCRLYVPKGLRLYNSKGQVISLDNDWAEFSTQAGETYVLKK</sequence>
<keyword evidence="1" id="KW-0732">Signal</keyword>
<dbReference type="RefSeq" id="WP_013409929.1">
    <property type="nucleotide sequence ID" value="NC_014655.1"/>
</dbReference>
<proteinExistence type="predicted"/>
<keyword evidence="6" id="KW-1185">Reference proteome</keyword>
<feature type="chain" id="PRO_5003186976" evidence="1">
    <location>
        <begin position="19"/>
        <end position="793"/>
    </location>
</feature>
<dbReference type="InterPro" id="IPR027414">
    <property type="entry name" value="GH95_N_dom"/>
</dbReference>
<accession>E4RVZ2</accession>
<feature type="domain" description="Glycosyl hydrolase family 95 N-terminal" evidence="2">
    <location>
        <begin position="23"/>
        <end position="265"/>
    </location>
</feature>
<dbReference type="CAZy" id="GH95">
    <property type="family name" value="Glycoside Hydrolase Family 95"/>
</dbReference>